<dbReference type="AlphaFoldDB" id="A0A1X0K594"/>
<sequence length="118" mass="13000">MAAKSGTAAEKVAESTYPKARRIRFWFGDPEPMDHHFVEGNIVFSHLVALLSGVFPPGEELFIRSVRRFADQMTDPVLMKRVAGFIWPGVGARPGTPPAQREAHRDGLPDCPAVYVPA</sequence>
<keyword evidence="2" id="KW-1185">Reference proteome</keyword>
<proteinExistence type="predicted"/>
<dbReference type="InterPro" id="IPR016516">
    <property type="entry name" value="UCP07580"/>
</dbReference>
<dbReference type="Pfam" id="PF10118">
    <property type="entry name" value="Metal_hydrol"/>
    <property type="match status" value="1"/>
</dbReference>
<gene>
    <name evidence="1" type="ORF">BST44_25215</name>
</gene>
<comment type="caution">
    <text evidence="1">The sequence shown here is derived from an EMBL/GenBank/DDBJ whole genome shotgun (WGS) entry which is preliminary data.</text>
</comment>
<evidence type="ECO:0000313" key="1">
    <source>
        <dbReference type="EMBL" id="ORB69647.1"/>
    </source>
</evidence>
<evidence type="ECO:0000313" key="2">
    <source>
        <dbReference type="Proteomes" id="UP000192601"/>
    </source>
</evidence>
<protein>
    <recommendedName>
        <fullName evidence="3">Metal-dependent hydrolase</fullName>
    </recommendedName>
</protein>
<name>A0A1X0K594_MYCSC</name>
<accession>A0A1X0K594</accession>
<dbReference type="Proteomes" id="UP000192601">
    <property type="component" value="Unassembled WGS sequence"/>
</dbReference>
<dbReference type="STRING" id="1783.BST44_25215"/>
<dbReference type="EMBL" id="MVIJ01000059">
    <property type="protein sequence ID" value="ORB69647.1"/>
    <property type="molecule type" value="Genomic_DNA"/>
</dbReference>
<evidence type="ECO:0008006" key="3">
    <source>
        <dbReference type="Google" id="ProtNLM"/>
    </source>
</evidence>
<reference evidence="1 2" key="1">
    <citation type="submission" date="2017-02" db="EMBL/GenBank/DDBJ databases">
        <title>The new phylogeny of genus Mycobacterium.</title>
        <authorList>
            <person name="Tortoli E."/>
            <person name="Trovato A."/>
            <person name="Cirillo D.M."/>
        </authorList>
    </citation>
    <scope>NUCLEOTIDE SEQUENCE [LARGE SCALE GENOMIC DNA]</scope>
    <source>
        <strain evidence="1 2">DSM 43992</strain>
    </source>
</reference>
<organism evidence="1 2">
    <name type="scientific">Mycobacterium scrofulaceum</name>
    <dbReference type="NCBI Taxonomy" id="1783"/>
    <lineage>
        <taxon>Bacteria</taxon>
        <taxon>Bacillati</taxon>
        <taxon>Actinomycetota</taxon>
        <taxon>Actinomycetes</taxon>
        <taxon>Mycobacteriales</taxon>
        <taxon>Mycobacteriaceae</taxon>
        <taxon>Mycobacterium</taxon>
    </lineage>
</organism>